<dbReference type="InterPro" id="IPR003593">
    <property type="entry name" value="AAA+_ATPase"/>
</dbReference>
<keyword evidence="7" id="KW-0997">Cell inner membrane</keyword>
<dbReference type="PROSITE" id="PS51371">
    <property type="entry name" value="CBS"/>
    <property type="match status" value="1"/>
</dbReference>
<dbReference type="GO" id="GO:0006865">
    <property type="term" value="P:amino acid transport"/>
    <property type="evidence" value="ECO:0007669"/>
    <property type="project" value="UniProtKB-UniRule"/>
</dbReference>
<dbReference type="GO" id="GO:0031460">
    <property type="term" value="P:glycine betaine transport"/>
    <property type="evidence" value="ECO:0007669"/>
    <property type="project" value="InterPro"/>
</dbReference>
<dbReference type="EC" id="7.6.2.9" evidence="7"/>
<dbReference type="InterPro" id="IPR005892">
    <property type="entry name" value="Gly-betaine_transp_ATP-bd"/>
</dbReference>
<evidence type="ECO:0000313" key="9">
    <source>
        <dbReference type="Proteomes" id="UP000195305"/>
    </source>
</evidence>
<dbReference type="Pfam" id="PF00005">
    <property type="entry name" value="ABC_tran"/>
    <property type="match status" value="1"/>
</dbReference>
<dbReference type="AlphaFoldDB" id="A0A1Y4T0U2"/>
<dbReference type="GO" id="GO:0005524">
    <property type="term" value="F:ATP binding"/>
    <property type="evidence" value="ECO:0007669"/>
    <property type="project" value="UniProtKB-UniRule"/>
</dbReference>
<keyword evidence="3" id="KW-0677">Repeat</keyword>
<evidence type="ECO:0000313" key="8">
    <source>
        <dbReference type="EMBL" id="OUQ34812.1"/>
    </source>
</evidence>
<dbReference type="SUPFAM" id="SSF54631">
    <property type="entry name" value="CBS-domain pair"/>
    <property type="match status" value="1"/>
</dbReference>
<dbReference type="NCBIfam" id="TIGR01186">
    <property type="entry name" value="proV"/>
    <property type="match status" value="1"/>
</dbReference>
<protein>
    <recommendedName>
        <fullName evidence="7">Quaternary amine transport ATP-binding protein</fullName>
        <ecNumber evidence="7">7.6.2.9</ecNumber>
    </recommendedName>
</protein>
<dbReference type="PROSITE" id="PS50893">
    <property type="entry name" value="ABC_TRANSPORTER_2"/>
    <property type="match status" value="1"/>
</dbReference>
<dbReference type="InterPro" id="IPR003439">
    <property type="entry name" value="ABC_transporter-like_ATP-bd"/>
</dbReference>
<evidence type="ECO:0000256" key="5">
    <source>
        <dbReference type="ARBA" id="ARBA00022840"/>
    </source>
</evidence>
<dbReference type="SMART" id="SM00116">
    <property type="entry name" value="CBS"/>
    <property type="match status" value="2"/>
</dbReference>
<evidence type="ECO:0000256" key="2">
    <source>
        <dbReference type="ARBA" id="ARBA00022448"/>
    </source>
</evidence>
<dbReference type="InterPro" id="IPR027417">
    <property type="entry name" value="P-loop_NTPase"/>
</dbReference>
<proteinExistence type="inferred from homology"/>
<keyword evidence="7" id="KW-0472">Membrane</keyword>
<keyword evidence="5 7" id="KW-0067">ATP-binding</keyword>
<keyword evidence="4 7" id="KW-0547">Nucleotide-binding</keyword>
<dbReference type="InterPro" id="IPR046342">
    <property type="entry name" value="CBS_dom_sf"/>
</dbReference>
<dbReference type="PANTHER" id="PTHR43117">
    <property type="entry name" value="OSMOPROTECTANT IMPORT ATP-BINDING PROTEIN OSMV"/>
    <property type="match status" value="1"/>
</dbReference>
<dbReference type="Pfam" id="PF00571">
    <property type="entry name" value="CBS"/>
    <property type="match status" value="2"/>
</dbReference>
<dbReference type="InterPro" id="IPR017871">
    <property type="entry name" value="ABC_transporter-like_CS"/>
</dbReference>
<comment type="subcellular location">
    <subcellularLocation>
        <location evidence="7">Cell inner membrane</location>
        <topology evidence="7">Peripheral membrane protein</topology>
    </subcellularLocation>
</comment>
<evidence type="ECO:0000256" key="6">
    <source>
        <dbReference type="ARBA" id="ARBA00023122"/>
    </source>
</evidence>
<comment type="subunit">
    <text evidence="7">The complex is probably composed of two ATP-binding proteins, two transmembrane proteins and a solute-binding protein.</text>
</comment>
<dbReference type="GO" id="GO:0005886">
    <property type="term" value="C:plasma membrane"/>
    <property type="evidence" value="ECO:0007669"/>
    <property type="project" value="UniProtKB-SubCell"/>
</dbReference>
<keyword evidence="7" id="KW-1003">Cell membrane</keyword>
<evidence type="ECO:0000256" key="7">
    <source>
        <dbReference type="RuleBase" id="RU369116"/>
    </source>
</evidence>
<dbReference type="PANTHER" id="PTHR43117:SF4">
    <property type="entry name" value="OSMOPROTECTANT IMPORT ATP-BINDING PROTEIN OSMV"/>
    <property type="match status" value="1"/>
</dbReference>
<comment type="caution">
    <text evidence="8">The sequence shown here is derived from an EMBL/GenBank/DDBJ whole genome shotgun (WGS) entry which is preliminary data.</text>
</comment>
<dbReference type="SMART" id="SM00382">
    <property type="entry name" value="AAA"/>
    <property type="match status" value="1"/>
</dbReference>
<dbReference type="FunFam" id="3.40.50.300:FF:000425">
    <property type="entry name" value="Probable ABC transporter, ATP-binding subunit"/>
    <property type="match status" value="1"/>
</dbReference>
<keyword evidence="9" id="KW-1185">Reference proteome</keyword>
<evidence type="ECO:0000256" key="4">
    <source>
        <dbReference type="ARBA" id="ARBA00022741"/>
    </source>
</evidence>
<evidence type="ECO:0000256" key="3">
    <source>
        <dbReference type="ARBA" id="ARBA00022737"/>
    </source>
</evidence>
<name>A0A1Y4T0U2_9FIRM</name>
<dbReference type="InterPro" id="IPR000644">
    <property type="entry name" value="CBS_dom"/>
</dbReference>
<gene>
    <name evidence="8" type="ORF">B5E75_05775</name>
</gene>
<dbReference type="EMBL" id="NFLJ01000013">
    <property type="protein sequence ID" value="OUQ34812.1"/>
    <property type="molecule type" value="Genomic_DNA"/>
</dbReference>
<accession>A0A1Y4T0U2</accession>
<keyword evidence="2 7" id="KW-0813">Transport</keyword>
<evidence type="ECO:0000256" key="1">
    <source>
        <dbReference type="ARBA" id="ARBA00005417"/>
    </source>
</evidence>
<keyword evidence="6" id="KW-0129">CBS domain</keyword>
<dbReference type="SUPFAM" id="SSF52540">
    <property type="entry name" value="P-loop containing nucleoside triphosphate hydrolases"/>
    <property type="match status" value="1"/>
</dbReference>
<dbReference type="RefSeq" id="WP_087296980.1">
    <property type="nucleotide sequence ID" value="NZ_JAUDCK010000004.1"/>
</dbReference>
<comment type="catalytic activity">
    <reaction evidence="7">
        <text>a quaternary ammonium(out) + ATP + H2O = a quaternary ammonium(in) + ADP + phosphate + H(+)</text>
        <dbReference type="Rhea" id="RHEA:11036"/>
        <dbReference type="ChEBI" id="CHEBI:15377"/>
        <dbReference type="ChEBI" id="CHEBI:15378"/>
        <dbReference type="ChEBI" id="CHEBI:30616"/>
        <dbReference type="ChEBI" id="CHEBI:35267"/>
        <dbReference type="ChEBI" id="CHEBI:43474"/>
        <dbReference type="ChEBI" id="CHEBI:456216"/>
    </reaction>
</comment>
<dbReference type="PROSITE" id="PS00211">
    <property type="entry name" value="ABC_TRANSPORTER_1"/>
    <property type="match status" value="1"/>
</dbReference>
<dbReference type="Gene3D" id="3.40.50.300">
    <property type="entry name" value="P-loop containing nucleotide triphosphate hydrolases"/>
    <property type="match status" value="1"/>
</dbReference>
<comment type="similarity">
    <text evidence="1 7">Belongs to the ABC transporter superfamily.</text>
</comment>
<dbReference type="GO" id="GO:0015418">
    <property type="term" value="F:ABC-type quaternary ammonium compound transporting activity"/>
    <property type="evidence" value="ECO:0007669"/>
    <property type="project" value="UniProtKB-EC"/>
</dbReference>
<reference evidence="8 9" key="1">
    <citation type="journal article" date="2018" name="BMC Genomics">
        <title>Whole genome sequencing and function prediction of 133 gut anaerobes isolated from chicken caecum in pure cultures.</title>
        <authorList>
            <person name="Medvecky M."/>
            <person name="Cejkova D."/>
            <person name="Polansky O."/>
            <person name="Karasova D."/>
            <person name="Kubasova T."/>
            <person name="Cizek A."/>
            <person name="Rychlik I."/>
        </authorList>
    </citation>
    <scope>NUCLEOTIDE SEQUENCE [LARGE SCALE GENOMIC DNA]</scope>
    <source>
        <strain evidence="8 9">An13</strain>
    </source>
</reference>
<dbReference type="Proteomes" id="UP000195305">
    <property type="component" value="Unassembled WGS sequence"/>
</dbReference>
<dbReference type="Gene3D" id="3.10.580.10">
    <property type="entry name" value="CBS-domain"/>
    <property type="match status" value="1"/>
</dbReference>
<sequence length="373" mass="42050">MIEFQNVYKSFKDKHVLEDINFTVNDGEFVCLIGPSGCGKTTALKMINRLIKPSQGTIYVNGKDISEENEIELRRNIGYVIQQTGLFPHMTVKENIELIPKLKNKNDKHLLEKVKDVLNMVGLDPDEYLDKYPVQMSGGQQQRVGVARAFASEPDIILMDEPFSALDPITRNQLQDELLTLQNSVQKTIVFVTHDMAEAIKLADRICIMSGGKIQQYDTPEQILKHPANDFVLNFVGKKRIWDSPELIKAADIMIDRPITCYDRLKCVKALNMMFNSSVDSLMVIDRQGHFKGVIHAADAADEKNKDEIVGHVMQKECITVSSQESIVDVLNITKEKNMYTIPVVDDGILKGLITKSTLVTTLSKKYDESEGE</sequence>
<dbReference type="GO" id="GO:0016887">
    <property type="term" value="F:ATP hydrolysis activity"/>
    <property type="evidence" value="ECO:0007669"/>
    <property type="project" value="UniProtKB-UniRule"/>
</dbReference>
<dbReference type="OrthoDB" id="9802264at2"/>
<organism evidence="8 9">
    <name type="scientific">Massilimicrobiota timonensis</name>
    <dbReference type="NCBI Taxonomy" id="1776392"/>
    <lineage>
        <taxon>Bacteria</taxon>
        <taxon>Bacillati</taxon>
        <taxon>Bacillota</taxon>
        <taxon>Erysipelotrichia</taxon>
        <taxon>Erysipelotrichales</taxon>
        <taxon>Erysipelotrichaceae</taxon>
        <taxon>Massilimicrobiota</taxon>
    </lineage>
</organism>